<feature type="domain" description="HTH lacI-type" evidence="4">
    <location>
        <begin position="11"/>
        <end position="54"/>
    </location>
</feature>
<evidence type="ECO:0000256" key="1">
    <source>
        <dbReference type="ARBA" id="ARBA00023015"/>
    </source>
</evidence>
<dbReference type="PROSITE" id="PS50932">
    <property type="entry name" value="HTH_LACI_2"/>
    <property type="match status" value="1"/>
</dbReference>
<dbReference type="Gene3D" id="1.10.260.40">
    <property type="entry name" value="lambda repressor-like DNA-binding domains"/>
    <property type="match status" value="1"/>
</dbReference>
<evidence type="ECO:0000313" key="5">
    <source>
        <dbReference type="EMBL" id="ERL49620.1"/>
    </source>
</evidence>
<evidence type="ECO:0000259" key="4">
    <source>
        <dbReference type="PROSITE" id="PS50932"/>
    </source>
</evidence>
<dbReference type="PATRIC" id="fig|1178482.3.peg.2714"/>
<dbReference type="Pfam" id="PF13407">
    <property type="entry name" value="Peripla_BP_4"/>
    <property type="match status" value="1"/>
</dbReference>
<dbReference type="SUPFAM" id="SSF47413">
    <property type="entry name" value="lambda repressor-like DNA-binding domains"/>
    <property type="match status" value="1"/>
</dbReference>
<sequence>MLSLRGGVVRTTISQIAEVSGYSPATVDRVLNDRAGVRSRTRDAILQTAHELGYFGLASAYGPPEVEMDFLLPAGDNTFMLLLRKFIIEEATKYAGIKPRLHLYEDFNPEHLAERLLELQGHTDAVAIVMPDHPSIREAVNRLVIGGIHVATLVSDLPSLNKIGYVGVDNRAAGRLAGLLTGRFLRDDREHDVAVFIGFASYRGHEEREMGFRSILAQDYPHLRIRDIVQVNDDRERAYEETQRLLMNEPPAAIYNIGAGNQGIARALRDAGASPVFIAHDLTEATKGMLMDRTLDAVIDQNPRVEAREVIKLLASAVRGACEPSYPPRLQVVFRENIPVV</sequence>
<dbReference type="SMART" id="SM00354">
    <property type="entry name" value="HTH_LACI"/>
    <property type="match status" value="1"/>
</dbReference>
<dbReference type="CDD" id="cd06307">
    <property type="entry name" value="PBP1_sugar_binding"/>
    <property type="match status" value="1"/>
</dbReference>
<evidence type="ECO:0000313" key="6">
    <source>
        <dbReference type="Proteomes" id="UP000019113"/>
    </source>
</evidence>
<dbReference type="SUPFAM" id="SSF53822">
    <property type="entry name" value="Periplasmic binding protein-like I"/>
    <property type="match status" value="1"/>
</dbReference>
<dbReference type="GO" id="GO:0000976">
    <property type="term" value="F:transcription cis-regulatory region binding"/>
    <property type="evidence" value="ECO:0007669"/>
    <property type="project" value="TreeGrafter"/>
</dbReference>
<dbReference type="CDD" id="cd01392">
    <property type="entry name" value="HTH_LacI"/>
    <property type="match status" value="1"/>
</dbReference>
<dbReference type="InterPro" id="IPR010982">
    <property type="entry name" value="Lambda_DNA-bd_dom_sf"/>
</dbReference>
<protein>
    <recommendedName>
        <fullName evidence="4">HTH lacI-type domain-containing protein</fullName>
    </recommendedName>
</protein>
<dbReference type="eggNOG" id="COG1879">
    <property type="taxonomic scope" value="Bacteria"/>
</dbReference>
<evidence type="ECO:0000256" key="3">
    <source>
        <dbReference type="ARBA" id="ARBA00023163"/>
    </source>
</evidence>
<name>W1N3T0_9GAMM</name>
<dbReference type="Gene3D" id="3.40.50.2300">
    <property type="match status" value="2"/>
</dbReference>
<dbReference type="AlphaFoldDB" id="W1N3T0"/>
<dbReference type="InterPro" id="IPR025997">
    <property type="entry name" value="SBP_2_dom"/>
</dbReference>
<organism evidence="5 6">
    <name type="scientific">Halomonas huangheensis</name>
    <dbReference type="NCBI Taxonomy" id="1178482"/>
    <lineage>
        <taxon>Bacteria</taxon>
        <taxon>Pseudomonadati</taxon>
        <taxon>Pseudomonadota</taxon>
        <taxon>Gammaproteobacteria</taxon>
        <taxon>Oceanospirillales</taxon>
        <taxon>Halomonadaceae</taxon>
        <taxon>Halomonas</taxon>
    </lineage>
</organism>
<comment type="caution">
    <text evidence="5">The sequence shown here is derived from an EMBL/GenBank/DDBJ whole genome shotgun (WGS) entry which is preliminary data.</text>
</comment>
<reference evidence="5 6" key="1">
    <citation type="submission" date="2013-08" db="EMBL/GenBank/DDBJ databases">
        <title>draft genome of Halomonas huanghegensis, strain BJGMM-B45T.</title>
        <authorList>
            <person name="Miao C."/>
            <person name="Wan Y."/>
            <person name="Jin W."/>
        </authorList>
    </citation>
    <scope>NUCLEOTIDE SEQUENCE [LARGE SCALE GENOMIC DNA]</scope>
    <source>
        <strain evidence="5 6">BJGMM-B45</strain>
    </source>
</reference>
<keyword evidence="2" id="KW-0238">DNA-binding</keyword>
<dbReference type="InterPro" id="IPR028082">
    <property type="entry name" value="Peripla_BP_I"/>
</dbReference>
<dbReference type="InterPro" id="IPR000843">
    <property type="entry name" value="HTH_LacI"/>
</dbReference>
<accession>W1N3T0</accession>
<dbReference type="PANTHER" id="PTHR30146">
    <property type="entry name" value="LACI-RELATED TRANSCRIPTIONAL REPRESSOR"/>
    <property type="match status" value="1"/>
</dbReference>
<gene>
    <name evidence="5" type="ORF">BJB45_00445</name>
</gene>
<dbReference type="GO" id="GO:0055085">
    <property type="term" value="P:transmembrane transport"/>
    <property type="evidence" value="ECO:0007669"/>
    <property type="project" value="UniProtKB-ARBA"/>
</dbReference>
<keyword evidence="3" id="KW-0804">Transcription</keyword>
<dbReference type="PANTHER" id="PTHR30146:SF152">
    <property type="entry name" value="TRANSCRIPTIONAL REGULATORY PROTEIN"/>
    <property type="match status" value="1"/>
</dbReference>
<dbReference type="Proteomes" id="UP000019113">
    <property type="component" value="Unassembled WGS sequence"/>
</dbReference>
<proteinExistence type="predicted"/>
<dbReference type="STRING" id="1178482.AR456_02005"/>
<dbReference type="GO" id="GO:0003700">
    <property type="term" value="F:DNA-binding transcription factor activity"/>
    <property type="evidence" value="ECO:0007669"/>
    <property type="project" value="TreeGrafter"/>
</dbReference>
<dbReference type="Pfam" id="PF00356">
    <property type="entry name" value="LacI"/>
    <property type="match status" value="1"/>
</dbReference>
<evidence type="ECO:0000256" key="2">
    <source>
        <dbReference type="ARBA" id="ARBA00023125"/>
    </source>
</evidence>
<dbReference type="EMBL" id="AVBC01000039">
    <property type="protein sequence ID" value="ERL49620.1"/>
    <property type="molecule type" value="Genomic_DNA"/>
</dbReference>
<keyword evidence="6" id="KW-1185">Reference proteome</keyword>
<keyword evidence="1" id="KW-0805">Transcription regulation</keyword>